<dbReference type="InterPro" id="IPR047789">
    <property type="entry name" value="CU044_5270-like"/>
</dbReference>
<evidence type="ECO:0000256" key="1">
    <source>
        <dbReference type="SAM" id="Phobius"/>
    </source>
</evidence>
<keyword evidence="1" id="KW-1133">Transmembrane helix</keyword>
<accession>A0A7K3QZN4</accession>
<keyword evidence="1" id="KW-0472">Membrane</keyword>
<dbReference type="NCBIfam" id="NF038083">
    <property type="entry name" value="CU044_5270_fam"/>
    <property type="match status" value="1"/>
</dbReference>
<organism evidence="2 3">
    <name type="scientific">Streptomyces bauhiniae</name>
    <dbReference type="NCBI Taxonomy" id="2340725"/>
    <lineage>
        <taxon>Bacteria</taxon>
        <taxon>Bacillati</taxon>
        <taxon>Actinomycetota</taxon>
        <taxon>Actinomycetes</taxon>
        <taxon>Kitasatosporales</taxon>
        <taxon>Streptomycetaceae</taxon>
        <taxon>Streptomyces</taxon>
    </lineage>
</organism>
<gene>
    <name evidence="2" type="ORF">G3I21_26830</name>
</gene>
<proteinExistence type="predicted"/>
<evidence type="ECO:0008006" key="4">
    <source>
        <dbReference type="Google" id="ProtNLM"/>
    </source>
</evidence>
<dbReference type="RefSeq" id="WP_164193748.1">
    <property type="nucleotide sequence ID" value="NZ_JAAGMR010000306.1"/>
</dbReference>
<evidence type="ECO:0000313" key="3">
    <source>
        <dbReference type="Proteomes" id="UP000470520"/>
    </source>
</evidence>
<reference evidence="2 3" key="1">
    <citation type="submission" date="2020-01" db="EMBL/GenBank/DDBJ databases">
        <title>Insect and environment-associated Actinomycetes.</title>
        <authorList>
            <person name="Currrie C."/>
            <person name="Chevrette M."/>
            <person name="Carlson C."/>
            <person name="Stubbendieck R."/>
            <person name="Wendt-Pienkowski E."/>
        </authorList>
    </citation>
    <scope>NUCLEOTIDE SEQUENCE [LARGE SCALE GENOMIC DNA]</scope>
    <source>
        <strain evidence="2 3">SID7754</strain>
    </source>
</reference>
<evidence type="ECO:0000313" key="2">
    <source>
        <dbReference type="EMBL" id="NEB95251.1"/>
    </source>
</evidence>
<keyword evidence="1" id="KW-0812">Transmembrane</keyword>
<comment type="caution">
    <text evidence="2">The sequence shown here is derived from an EMBL/GenBank/DDBJ whole genome shotgun (WGS) entry which is preliminary data.</text>
</comment>
<dbReference type="EMBL" id="JAAGMR010000306">
    <property type="protein sequence ID" value="NEB95251.1"/>
    <property type="molecule type" value="Genomic_DNA"/>
</dbReference>
<protein>
    <recommendedName>
        <fullName evidence="4">CU044_5270 family protein</fullName>
    </recommendedName>
</protein>
<dbReference type="AlphaFoldDB" id="A0A7K3QZN4"/>
<dbReference type="Proteomes" id="UP000470520">
    <property type="component" value="Unassembled WGS sequence"/>
</dbReference>
<sequence length="345" mass="37737">MSGKRNIVSPEPADDRHEIARLLPAPADRDLTREQFLHHKDILMRHIDRDRATARPARRLLRPALVAPVTALALAGLVTAGITLHDEGHKPAPGASSRTAGDMQPASALLHRISDAAGKRNAPTVRDDQFSYVKEKVREADLSGGKAVVGRLHDYELWLAQDPRPLRTQGLIRSDGETARLNAELGDTNGTPAGFSRPTYVWLSSLPTDPDDLLDYLYAKTPRIKGRERDQAVFEQIGDLLDRVMPSRTAAALYRAAAKIPGVTEAPHAKDAIGRQGLGIARTDRKYGIVTEWVFNTKDYTYLGHRTRLTKDTSYAKSGTLLDSSALLHSAVVDEAGRLPDGSKG</sequence>
<name>A0A7K3QZN4_9ACTN</name>
<feature type="transmembrane region" description="Helical" evidence="1">
    <location>
        <begin position="65"/>
        <end position="84"/>
    </location>
</feature>